<reference evidence="1" key="1">
    <citation type="submission" date="2021-06" db="EMBL/GenBank/DDBJ databases">
        <title>Comparative genomics, transcriptomics and evolutionary studies reveal genomic signatures of adaptation to plant cell wall in hemibiotrophic fungi.</title>
        <authorList>
            <consortium name="DOE Joint Genome Institute"/>
            <person name="Baroncelli R."/>
            <person name="Diaz J.F."/>
            <person name="Benocci T."/>
            <person name="Peng M."/>
            <person name="Battaglia E."/>
            <person name="Haridas S."/>
            <person name="Andreopoulos W."/>
            <person name="Labutti K."/>
            <person name="Pangilinan J."/>
            <person name="Floch G.L."/>
            <person name="Makela M.R."/>
            <person name="Henrissat B."/>
            <person name="Grigoriev I.V."/>
            <person name="Crouch J.A."/>
            <person name="De Vries R.P."/>
            <person name="Sukno S.A."/>
            <person name="Thon M.R."/>
        </authorList>
    </citation>
    <scope>NUCLEOTIDE SEQUENCE</scope>
    <source>
        <strain evidence="1">CBS 102054</strain>
    </source>
</reference>
<comment type="caution">
    <text evidence="1">The sequence shown here is derived from an EMBL/GenBank/DDBJ whole genome shotgun (WGS) entry which is preliminary data.</text>
</comment>
<keyword evidence="2" id="KW-1185">Reference proteome</keyword>
<evidence type="ECO:0000313" key="1">
    <source>
        <dbReference type="EMBL" id="KAK1638239.1"/>
    </source>
</evidence>
<accession>A0AAI9ZU38</accession>
<organism evidence="1 2">
    <name type="scientific">Colletotrichum phormii</name>
    <dbReference type="NCBI Taxonomy" id="359342"/>
    <lineage>
        <taxon>Eukaryota</taxon>
        <taxon>Fungi</taxon>
        <taxon>Dikarya</taxon>
        <taxon>Ascomycota</taxon>
        <taxon>Pezizomycotina</taxon>
        <taxon>Sordariomycetes</taxon>
        <taxon>Hypocreomycetidae</taxon>
        <taxon>Glomerellales</taxon>
        <taxon>Glomerellaceae</taxon>
        <taxon>Colletotrichum</taxon>
        <taxon>Colletotrichum acutatum species complex</taxon>
    </lineage>
</organism>
<name>A0AAI9ZU38_9PEZI</name>
<gene>
    <name evidence="1" type="ORF">BDP81DRAFT_424520</name>
</gene>
<dbReference type="Proteomes" id="UP001243989">
    <property type="component" value="Unassembled WGS sequence"/>
</dbReference>
<dbReference type="RefSeq" id="XP_060446846.1">
    <property type="nucleotide sequence ID" value="XM_060590141.1"/>
</dbReference>
<protein>
    <submittedName>
        <fullName evidence="1">Uncharacterized protein</fullName>
    </submittedName>
</protein>
<evidence type="ECO:0000313" key="2">
    <source>
        <dbReference type="Proteomes" id="UP001243989"/>
    </source>
</evidence>
<proteinExistence type="predicted"/>
<sequence>MRCLRYFRTMIWDRGSNYMSTQDAWIWFSCSATPSNRAKIRCGRVGFIRAANRAKPADSNDQKSHNSSSRLTTWTFQAILSSRTSPTSLASMGLDRADNEVRKSGCTATQSQNIHAAAHLARLWCGGVSGPSLIRGRCNLFTEAASRSS</sequence>
<dbReference type="EMBL" id="JAHMHQ010000007">
    <property type="protein sequence ID" value="KAK1638239.1"/>
    <property type="molecule type" value="Genomic_DNA"/>
</dbReference>
<dbReference type="GeneID" id="85475003"/>
<dbReference type="AlphaFoldDB" id="A0AAI9ZU38"/>